<sequence>MISGALFSFDLFRVPQLFPSSRTCLALLRISSPFPPPPLPIYSPSALLKHLYRMVEKTVIKE</sequence>
<accession>A0A5B7EZT0</accession>
<dbReference type="Proteomes" id="UP000324222">
    <property type="component" value="Unassembled WGS sequence"/>
</dbReference>
<gene>
    <name evidence="1" type="ORF">E2C01_032015</name>
</gene>
<comment type="caution">
    <text evidence="1">The sequence shown here is derived from an EMBL/GenBank/DDBJ whole genome shotgun (WGS) entry which is preliminary data.</text>
</comment>
<proteinExistence type="predicted"/>
<reference evidence="1 2" key="1">
    <citation type="submission" date="2019-05" db="EMBL/GenBank/DDBJ databases">
        <title>Another draft genome of Portunus trituberculatus and its Hox gene families provides insights of decapod evolution.</title>
        <authorList>
            <person name="Jeong J.-H."/>
            <person name="Song I."/>
            <person name="Kim S."/>
            <person name="Choi T."/>
            <person name="Kim D."/>
            <person name="Ryu S."/>
            <person name="Kim W."/>
        </authorList>
    </citation>
    <scope>NUCLEOTIDE SEQUENCE [LARGE SCALE GENOMIC DNA]</scope>
    <source>
        <tissue evidence="1">Muscle</tissue>
    </source>
</reference>
<evidence type="ECO:0000313" key="2">
    <source>
        <dbReference type="Proteomes" id="UP000324222"/>
    </source>
</evidence>
<evidence type="ECO:0000313" key="1">
    <source>
        <dbReference type="EMBL" id="MPC38508.1"/>
    </source>
</evidence>
<name>A0A5B7EZT0_PORTR</name>
<dbReference type="AlphaFoldDB" id="A0A5B7EZT0"/>
<organism evidence="1 2">
    <name type="scientific">Portunus trituberculatus</name>
    <name type="common">Swimming crab</name>
    <name type="synonym">Neptunus trituberculatus</name>
    <dbReference type="NCBI Taxonomy" id="210409"/>
    <lineage>
        <taxon>Eukaryota</taxon>
        <taxon>Metazoa</taxon>
        <taxon>Ecdysozoa</taxon>
        <taxon>Arthropoda</taxon>
        <taxon>Crustacea</taxon>
        <taxon>Multicrustacea</taxon>
        <taxon>Malacostraca</taxon>
        <taxon>Eumalacostraca</taxon>
        <taxon>Eucarida</taxon>
        <taxon>Decapoda</taxon>
        <taxon>Pleocyemata</taxon>
        <taxon>Brachyura</taxon>
        <taxon>Eubrachyura</taxon>
        <taxon>Portunoidea</taxon>
        <taxon>Portunidae</taxon>
        <taxon>Portuninae</taxon>
        <taxon>Portunus</taxon>
    </lineage>
</organism>
<dbReference type="EMBL" id="VSRR010004084">
    <property type="protein sequence ID" value="MPC38508.1"/>
    <property type="molecule type" value="Genomic_DNA"/>
</dbReference>
<protein>
    <submittedName>
        <fullName evidence="1">Uncharacterized protein</fullName>
    </submittedName>
</protein>
<keyword evidence="2" id="KW-1185">Reference proteome</keyword>